<dbReference type="AlphaFoldDB" id="A0A2T6WXK7"/>
<evidence type="ECO:0000313" key="9">
    <source>
        <dbReference type="EMBL" id="QXR47986.1"/>
    </source>
</evidence>
<dbReference type="EMBL" id="DAAFYA010000051">
    <property type="protein sequence ID" value="HAB1975606.1"/>
    <property type="molecule type" value="Genomic_DNA"/>
</dbReference>
<reference evidence="4" key="5">
    <citation type="submission" date="2018-07" db="EMBL/GenBank/DDBJ databases">
        <authorList>
            <person name="Ashton P.M."/>
            <person name="Dallman T."/>
            <person name="Nair S."/>
            <person name="De Pinna E."/>
            <person name="Peters T."/>
            <person name="Grant K."/>
        </authorList>
    </citation>
    <scope>NUCLEOTIDE SEQUENCE [LARGE SCALE GENOMIC DNA]</scope>
    <source>
        <strain evidence="4">440016</strain>
    </source>
</reference>
<sequence>MSYTLFYSPGAASFAVHWMLFELKTPFTAQLVDIESGNQRSPEYLSLNPVGRVPTLIVDGKPVTESTAILMLLAERHPESGLAPKPDTPERAEWLELMIYMANTLLPSMRDWFYADKDGSPEDADAIRTLARSRIEEACEYLDKRLANQQTYLVGDRLTTVDLLATMLMRWTRNMPTPAMQWPHLASYIYRMRELPSFLQTHNQEKLEGWLNS</sequence>
<dbReference type="SFLD" id="SFLDS00019">
    <property type="entry name" value="Glutathione_Transferase_(cytos"/>
    <property type="match status" value="1"/>
</dbReference>
<dbReference type="InterPro" id="IPR004046">
    <property type="entry name" value="GST_C"/>
</dbReference>
<dbReference type="EMBL" id="DAAQYT010000047">
    <property type="protein sequence ID" value="HAE1427872.1"/>
    <property type="molecule type" value="Genomic_DNA"/>
</dbReference>
<reference evidence="5" key="4">
    <citation type="submission" date="2018-07" db="EMBL/GenBank/DDBJ databases">
        <authorList>
            <consortium name="GenomeTrakr network: Whole genome sequencing for foodborne pathogen traceback"/>
        </authorList>
    </citation>
    <scope>NUCLEOTIDE SEQUENCE</scope>
    <source>
        <strain evidence="5">FDA00002273</strain>
    </source>
</reference>
<evidence type="ECO:0000313" key="7">
    <source>
        <dbReference type="EMBL" id="HAE1427872.1"/>
    </source>
</evidence>
<dbReference type="Gene3D" id="1.20.1050.10">
    <property type="match status" value="1"/>
</dbReference>
<name>A0A2T6WXK7_SALET</name>
<dbReference type="SUPFAM" id="SSF52833">
    <property type="entry name" value="Thioredoxin-like"/>
    <property type="match status" value="1"/>
</dbReference>
<dbReference type="InterPro" id="IPR040079">
    <property type="entry name" value="Glutathione_S-Trfase"/>
</dbReference>
<dbReference type="SFLD" id="SFLDG01150">
    <property type="entry name" value="Main.1:_Beta-like"/>
    <property type="match status" value="1"/>
</dbReference>
<evidence type="ECO:0000313" key="8">
    <source>
        <dbReference type="EMBL" id="PUF71560.1"/>
    </source>
</evidence>
<keyword evidence="8" id="KW-0808">Transferase</keyword>
<dbReference type="InterPro" id="IPR036282">
    <property type="entry name" value="Glutathione-S-Trfase_C_sf"/>
</dbReference>
<dbReference type="SUPFAM" id="SSF47616">
    <property type="entry name" value="GST C-terminal domain-like"/>
    <property type="match status" value="1"/>
</dbReference>
<dbReference type="PROSITE" id="PS50404">
    <property type="entry name" value="GST_NTER"/>
    <property type="match status" value="1"/>
</dbReference>
<evidence type="ECO:0000313" key="10">
    <source>
        <dbReference type="EMBL" id="QXR57587.1"/>
    </source>
</evidence>
<dbReference type="Proteomes" id="UP000250700">
    <property type="component" value="Unassembled WGS sequence"/>
</dbReference>
<protein>
    <submittedName>
        <fullName evidence="6 8">Glutathione S-transferase</fullName>
    </submittedName>
</protein>
<dbReference type="EMBL" id="CP077699">
    <property type="protein sequence ID" value="QXR57587.1"/>
    <property type="molecule type" value="Genomic_DNA"/>
</dbReference>
<feature type="domain" description="GST C-terminal" evidence="3">
    <location>
        <begin position="87"/>
        <end position="213"/>
    </location>
</feature>
<gene>
    <name evidence="5" type="ORF">AH557_10760</name>
    <name evidence="8" type="ORF">DAX91_27265</name>
    <name evidence="9" type="ORF">DAY14_014965</name>
    <name evidence="10" type="ORF">DAY16_014690</name>
    <name evidence="4" type="ORF">DSF98_15840</name>
    <name evidence="7" type="ORF">G2978_21045</name>
    <name evidence="6" type="ORF">GB035_19340</name>
</gene>
<dbReference type="Gene3D" id="3.40.30.10">
    <property type="entry name" value="Glutaredoxin"/>
    <property type="match status" value="1"/>
</dbReference>
<dbReference type="CDD" id="cd03057">
    <property type="entry name" value="GST_N_Beta"/>
    <property type="match status" value="1"/>
</dbReference>
<evidence type="ECO:0000313" key="4">
    <source>
        <dbReference type="EMBL" id="EAA7254150.1"/>
    </source>
</evidence>
<dbReference type="InterPro" id="IPR010987">
    <property type="entry name" value="Glutathione-S-Trfase_C-like"/>
</dbReference>
<dbReference type="EMBL" id="AAACIV010000014">
    <property type="protein sequence ID" value="EAA7254150.1"/>
    <property type="molecule type" value="Genomic_DNA"/>
</dbReference>
<dbReference type="EMBL" id="AAIMFY010000003">
    <property type="protein sequence ID" value="ECF7651347.1"/>
    <property type="molecule type" value="Genomic_DNA"/>
</dbReference>
<dbReference type="PANTHER" id="PTHR44051">
    <property type="entry name" value="GLUTATHIONE S-TRANSFERASE-RELATED"/>
    <property type="match status" value="1"/>
</dbReference>
<reference evidence="6" key="1">
    <citation type="journal article" date="2018" name="Genome Biol.">
        <title>SKESA: strategic k-mer extension for scrupulous assemblies.</title>
        <authorList>
            <person name="Souvorov A."/>
            <person name="Agarwala R."/>
            <person name="Lipman D.J."/>
        </authorList>
    </citation>
    <scope>NUCLEOTIDE SEQUENCE</scope>
    <source>
        <strain evidence="6">Salmonella enterica</strain>
    </source>
</reference>
<comment type="similarity">
    <text evidence="1">Belongs to the GST superfamily.</text>
</comment>
<dbReference type="CDD" id="cd03188">
    <property type="entry name" value="GST_C_Beta"/>
    <property type="match status" value="1"/>
</dbReference>
<dbReference type="Pfam" id="PF00043">
    <property type="entry name" value="GST_C"/>
    <property type="match status" value="1"/>
</dbReference>
<proteinExistence type="inferred from homology"/>
<dbReference type="PANTHER" id="PTHR44051:SF21">
    <property type="entry name" value="GLUTATHIONE S-TRANSFERASE FAMILY PROTEIN"/>
    <property type="match status" value="1"/>
</dbReference>
<accession>A0A2T6WXK7</accession>
<evidence type="ECO:0000313" key="5">
    <source>
        <dbReference type="EMBL" id="ECF7651347.1"/>
    </source>
</evidence>
<dbReference type="RefSeq" id="WP_023204696.1">
    <property type="nucleotide sequence ID" value="NZ_CP022663.1"/>
</dbReference>
<reference evidence="9" key="7">
    <citation type="submission" date="2021-05" db="EMBL/GenBank/DDBJ databases">
        <title>Whole genome sequencing of cultured pathogen.</title>
        <authorList>
            <person name="Hoffmann M."/>
            <person name="Balkey M."/>
            <person name="Luo Y."/>
        </authorList>
    </citation>
    <scope>NUCLEOTIDE SEQUENCE</scope>
    <source>
        <strain evidence="10">CFSAN058591</strain>
        <strain evidence="9">CFSAN058605</strain>
    </source>
</reference>
<dbReference type="InterPro" id="IPR004045">
    <property type="entry name" value="Glutathione_S-Trfase_N"/>
</dbReference>
<evidence type="ECO:0000259" key="2">
    <source>
        <dbReference type="PROSITE" id="PS50404"/>
    </source>
</evidence>
<reference evidence="8 11" key="2">
    <citation type="submission" date="2018-04" db="EMBL/GenBank/DDBJ databases">
        <title>Whole genome sequencing of Salmonella enterica.</title>
        <authorList>
            <person name="Bell R."/>
        </authorList>
    </citation>
    <scope>NUCLEOTIDE SEQUENCE [LARGE SCALE GENOMIC DNA]</scope>
    <source>
        <strain evidence="8 11">CFSAN058603</strain>
    </source>
</reference>
<reference evidence="6" key="6">
    <citation type="submission" date="2019-10" db="EMBL/GenBank/DDBJ databases">
        <authorList>
            <consortium name="NCBI Pathogen Detection Project"/>
        </authorList>
    </citation>
    <scope>NUCLEOTIDE SEQUENCE</scope>
    <source>
        <strain evidence="6">Salmonella enterica</strain>
    </source>
</reference>
<organism evidence="8 11">
    <name type="scientific">Salmonella enterica I</name>
    <dbReference type="NCBI Taxonomy" id="59201"/>
    <lineage>
        <taxon>Bacteria</taxon>
        <taxon>Pseudomonadati</taxon>
        <taxon>Pseudomonadota</taxon>
        <taxon>Gammaproteobacteria</taxon>
        <taxon>Enterobacterales</taxon>
        <taxon>Enterobacteriaceae</taxon>
        <taxon>Salmonella</taxon>
    </lineage>
</organism>
<evidence type="ECO:0000313" key="11">
    <source>
        <dbReference type="Proteomes" id="UP000250700"/>
    </source>
</evidence>
<reference evidence="9" key="3">
    <citation type="submission" date="2018-04" db="EMBL/GenBank/DDBJ databases">
        <authorList>
            <person name="Bell R."/>
        </authorList>
    </citation>
    <scope>NUCLEOTIDE SEQUENCE</scope>
    <source>
        <strain evidence="10">CFSAN058591</strain>
        <strain evidence="9">CFSAN058605</strain>
    </source>
</reference>
<feature type="domain" description="GST N-terminal" evidence="2">
    <location>
        <begin position="1"/>
        <end position="81"/>
    </location>
</feature>
<dbReference type="InterPro" id="IPR036249">
    <property type="entry name" value="Thioredoxin-like_sf"/>
</dbReference>
<dbReference type="Pfam" id="PF02798">
    <property type="entry name" value="GST_N"/>
    <property type="match status" value="1"/>
</dbReference>
<evidence type="ECO:0000259" key="3">
    <source>
        <dbReference type="PROSITE" id="PS50405"/>
    </source>
</evidence>
<dbReference type="EMBL" id="CP077693">
    <property type="protein sequence ID" value="QXR47986.1"/>
    <property type="molecule type" value="Genomic_DNA"/>
</dbReference>
<dbReference type="Proteomes" id="UP000839682">
    <property type="component" value="Unassembled WGS sequence"/>
</dbReference>
<dbReference type="EMBL" id="QARU01000038">
    <property type="protein sequence ID" value="PUF71560.1"/>
    <property type="molecule type" value="Genomic_DNA"/>
</dbReference>
<dbReference type="PROSITE" id="PS50405">
    <property type="entry name" value="GST_CTER"/>
    <property type="match status" value="1"/>
</dbReference>
<evidence type="ECO:0000256" key="1">
    <source>
        <dbReference type="RuleBase" id="RU003494"/>
    </source>
</evidence>
<dbReference type="GO" id="GO:0016740">
    <property type="term" value="F:transferase activity"/>
    <property type="evidence" value="ECO:0007669"/>
    <property type="project" value="UniProtKB-KW"/>
</dbReference>
<evidence type="ECO:0000313" key="6">
    <source>
        <dbReference type="EMBL" id="HAB1975606.1"/>
    </source>
</evidence>
<dbReference type="SFLD" id="SFLDG00358">
    <property type="entry name" value="Main_(cytGST)"/>
    <property type="match status" value="1"/>
</dbReference>